<reference evidence="3" key="1">
    <citation type="submission" date="2018-02" db="EMBL/GenBank/DDBJ databases">
        <authorList>
            <person name="Hausmann B."/>
        </authorList>
    </citation>
    <scope>NUCLEOTIDE SEQUENCE [LARGE SCALE GENOMIC DNA]</scope>
    <source>
        <strain evidence="3">Peat soil MAG SbA1</strain>
    </source>
</reference>
<dbReference type="InterPro" id="IPR055259">
    <property type="entry name" value="YkvP/CgeB_Glyco_trans-like"/>
</dbReference>
<proteinExistence type="predicted"/>
<dbReference type="AlphaFoldDB" id="A0A2U3L1U3"/>
<organism evidence="2 3">
    <name type="scientific">Candidatus Sulfotelmatobacter kueseliae</name>
    <dbReference type="NCBI Taxonomy" id="2042962"/>
    <lineage>
        <taxon>Bacteria</taxon>
        <taxon>Pseudomonadati</taxon>
        <taxon>Acidobacteriota</taxon>
        <taxon>Terriglobia</taxon>
        <taxon>Terriglobales</taxon>
        <taxon>Candidatus Korobacteraceae</taxon>
        <taxon>Candidatus Sulfotelmatobacter</taxon>
    </lineage>
</organism>
<evidence type="ECO:0000259" key="1">
    <source>
        <dbReference type="Pfam" id="PF13524"/>
    </source>
</evidence>
<sequence length="360" mass="41401">MKILYLGEIGPGQTALMRMRALERLGHTVRGVPTMEPWKRASWIKRQVQRRTHRGSIVEEINSTVLSAARQFRPALVWADKQEFLRVETIEELRKLGAKSVHFTPDPYFSLEWKRTRLMDRAMGAFDALVYCKSYERKQYEMLGKPVVYMPLGYCDEVHRPLPSDDARWSCAVGFLGGWEPRRERLLHAIATAGVNLKIWGGYWDFLHDGKWTLRQHIILRQLAGGDGFRFHRDQLLARAHQGGEVYADDYARALTGSRIGLGFVRKVCPDQHTTRSFEIPACGSLLLADRTEEHQGFFEEGKEAEFFASMDELLEKVRFYSGNASARERVAEAGHKRCIKSNYAYVHRLRTALDAVNQI</sequence>
<protein>
    <recommendedName>
        <fullName evidence="1">Spore protein YkvP/CgeB glycosyl transferase-like domain-containing protein</fullName>
    </recommendedName>
</protein>
<feature type="domain" description="Spore protein YkvP/CgeB glycosyl transferase-like" evidence="1">
    <location>
        <begin position="182"/>
        <end position="355"/>
    </location>
</feature>
<gene>
    <name evidence="2" type="ORF">SBA1_610003</name>
</gene>
<dbReference type="Proteomes" id="UP000238701">
    <property type="component" value="Unassembled WGS sequence"/>
</dbReference>
<accession>A0A2U3L1U3</accession>
<evidence type="ECO:0000313" key="2">
    <source>
        <dbReference type="EMBL" id="SPF45873.1"/>
    </source>
</evidence>
<dbReference type="OrthoDB" id="110463at2"/>
<dbReference type="EMBL" id="OMOD01000157">
    <property type="protein sequence ID" value="SPF45873.1"/>
    <property type="molecule type" value="Genomic_DNA"/>
</dbReference>
<evidence type="ECO:0000313" key="3">
    <source>
        <dbReference type="Proteomes" id="UP000238701"/>
    </source>
</evidence>
<name>A0A2U3L1U3_9BACT</name>
<dbReference type="Pfam" id="PF13524">
    <property type="entry name" value="Glyco_trans_1_2"/>
    <property type="match status" value="1"/>
</dbReference>